<evidence type="ECO:0000256" key="1">
    <source>
        <dbReference type="SAM" id="Phobius"/>
    </source>
</evidence>
<feature type="transmembrane region" description="Helical" evidence="1">
    <location>
        <begin position="23"/>
        <end position="44"/>
    </location>
</feature>
<keyword evidence="1" id="KW-0472">Membrane</keyword>
<proteinExistence type="predicted"/>
<accession>A0A383BDY5</accession>
<keyword evidence="1" id="KW-1133">Transmembrane helix</keyword>
<keyword evidence="1" id="KW-0812">Transmembrane</keyword>
<name>A0A383BDY5_9ZZZZ</name>
<evidence type="ECO:0000313" key="2">
    <source>
        <dbReference type="EMBL" id="SVE17648.1"/>
    </source>
</evidence>
<gene>
    <name evidence="2" type="ORF">METZ01_LOCUS470502</name>
</gene>
<feature type="non-terminal residue" evidence="2">
    <location>
        <position position="1"/>
    </location>
</feature>
<sequence>FLAVVLLILNGRPIWVGPHRNRVITVIVLVVILAIFVFFGYLQLRKKLGI</sequence>
<dbReference type="AlphaFoldDB" id="A0A383BDY5"/>
<dbReference type="EMBL" id="UINC01199292">
    <property type="protein sequence ID" value="SVE17648.1"/>
    <property type="molecule type" value="Genomic_DNA"/>
</dbReference>
<reference evidence="2" key="1">
    <citation type="submission" date="2018-05" db="EMBL/GenBank/DDBJ databases">
        <authorList>
            <person name="Lanie J.A."/>
            <person name="Ng W.-L."/>
            <person name="Kazmierczak K.M."/>
            <person name="Andrzejewski T.M."/>
            <person name="Davidsen T.M."/>
            <person name="Wayne K.J."/>
            <person name="Tettelin H."/>
            <person name="Glass J.I."/>
            <person name="Rusch D."/>
            <person name="Podicherti R."/>
            <person name="Tsui H.-C.T."/>
            <person name="Winkler M.E."/>
        </authorList>
    </citation>
    <scope>NUCLEOTIDE SEQUENCE</scope>
</reference>
<organism evidence="2">
    <name type="scientific">marine metagenome</name>
    <dbReference type="NCBI Taxonomy" id="408172"/>
    <lineage>
        <taxon>unclassified sequences</taxon>
        <taxon>metagenomes</taxon>
        <taxon>ecological metagenomes</taxon>
    </lineage>
</organism>
<protein>
    <submittedName>
        <fullName evidence="2">Uncharacterized protein</fullName>
    </submittedName>
</protein>